<evidence type="ECO:0000256" key="1">
    <source>
        <dbReference type="SAM" id="SignalP"/>
    </source>
</evidence>
<comment type="caution">
    <text evidence="3">The sequence shown here is derived from an EMBL/GenBank/DDBJ whole genome shotgun (WGS) entry which is preliminary data.</text>
</comment>
<feature type="domain" description="YqgU-like 6-bladed beta-propeller" evidence="2">
    <location>
        <begin position="98"/>
        <end position="355"/>
    </location>
</feature>
<accession>A0ABW5BVW0</accession>
<dbReference type="EMBL" id="JBHUIK010000002">
    <property type="protein sequence ID" value="MFD2213972.1"/>
    <property type="molecule type" value="Genomic_DNA"/>
</dbReference>
<name>A0ABW5BVW0_9BACI</name>
<evidence type="ECO:0000313" key="4">
    <source>
        <dbReference type="Proteomes" id="UP001597318"/>
    </source>
</evidence>
<organism evidence="3 4">
    <name type="scientific">Metabacillus endolithicus</name>
    <dbReference type="NCBI Taxonomy" id="1535204"/>
    <lineage>
        <taxon>Bacteria</taxon>
        <taxon>Bacillati</taxon>
        <taxon>Bacillota</taxon>
        <taxon>Bacilli</taxon>
        <taxon>Bacillales</taxon>
        <taxon>Bacillaceae</taxon>
        <taxon>Metabacillus</taxon>
    </lineage>
</organism>
<feature type="chain" id="PRO_5046047663" description="YqgU-like 6-bladed beta-propeller domain-containing protein" evidence="1">
    <location>
        <begin position="31"/>
        <end position="379"/>
    </location>
</feature>
<proteinExistence type="predicted"/>
<sequence length="379" mass="43576">MTEKLMRLTKLCLCFLLIVLFGSGCNPSHQQENDEELLSMREQETPVKGSENQLQGKQLTLPLEAEEAQFHSVADWKDDKTIFYILNDSDGSKVYTYNIYSGDSILFFTSEAPIVQLEANEDNSLLLIHTSPSSYEAELIIVDSEAKVQYQTTIESYELQYTWNQQSQHQLFVSSFNEDWTYNTYIIDTKEQTLVENPVDIPFIQWINDHEVSYLKWDQEAPALTAPLYIYNLDSKEETSVSDGVVANTNYTNIMSTIEIVDEDGTATVRFYDSTSQQQLSEMPTRLVALYSDWSIPYHDMDNNNHFYMLEVNKEKTGFSLISFSLDSGEKQTVIEKMENLPIKLSPNGDYALYGARYEHLINLESQKMLELISLKQEG</sequence>
<feature type="signal peptide" evidence="1">
    <location>
        <begin position="1"/>
        <end position="30"/>
    </location>
</feature>
<dbReference type="Proteomes" id="UP001597318">
    <property type="component" value="Unassembled WGS sequence"/>
</dbReference>
<gene>
    <name evidence="3" type="ORF">ACFSKK_09800</name>
</gene>
<dbReference type="Pfam" id="PF21101">
    <property type="entry name" value="YqgU"/>
    <property type="match status" value="1"/>
</dbReference>
<evidence type="ECO:0000313" key="3">
    <source>
        <dbReference type="EMBL" id="MFD2213972.1"/>
    </source>
</evidence>
<keyword evidence="1" id="KW-0732">Signal</keyword>
<keyword evidence="4" id="KW-1185">Reference proteome</keyword>
<dbReference type="InterPro" id="IPR048421">
    <property type="entry name" value="YqgU_beta-prop"/>
</dbReference>
<protein>
    <recommendedName>
        <fullName evidence="2">YqgU-like 6-bladed beta-propeller domain-containing protein</fullName>
    </recommendedName>
</protein>
<dbReference type="SUPFAM" id="SSF82171">
    <property type="entry name" value="DPP6 N-terminal domain-like"/>
    <property type="match status" value="1"/>
</dbReference>
<evidence type="ECO:0000259" key="2">
    <source>
        <dbReference type="Pfam" id="PF21101"/>
    </source>
</evidence>
<dbReference type="PROSITE" id="PS51257">
    <property type="entry name" value="PROKAR_LIPOPROTEIN"/>
    <property type="match status" value="1"/>
</dbReference>
<reference evidence="4" key="1">
    <citation type="journal article" date="2019" name="Int. J. Syst. Evol. Microbiol.">
        <title>The Global Catalogue of Microorganisms (GCM) 10K type strain sequencing project: providing services to taxonomists for standard genome sequencing and annotation.</title>
        <authorList>
            <consortium name="The Broad Institute Genomics Platform"/>
            <consortium name="The Broad Institute Genome Sequencing Center for Infectious Disease"/>
            <person name="Wu L."/>
            <person name="Ma J."/>
        </authorList>
    </citation>
    <scope>NUCLEOTIDE SEQUENCE [LARGE SCALE GENOMIC DNA]</scope>
    <source>
        <strain evidence="4">CGMCC 1.15474</strain>
    </source>
</reference>
<dbReference type="RefSeq" id="WP_247344515.1">
    <property type="nucleotide sequence ID" value="NZ_CP095550.1"/>
</dbReference>